<keyword evidence="3 4" id="KW-0460">Magnesium</keyword>
<dbReference type="GO" id="GO:0006020">
    <property type="term" value="P:inositol metabolic process"/>
    <property type="evidence" value="ECO:0007669"/>
    <property type="project" value="TreeGrafter"/>
</dbReference>
<dbReference type="SUPFAM" id="SSF56655">
    <property type="entry name" value="Carbohydrate phosphatase"/>
    <property type="match status" value="1"/>
</dbReference>
<dbReference type="GO" id="GO:0007165">
    <property type="term" value="P:signal transduction"/>
    <property type="evidence" value="ECO:0007669"/>
    <property type="project" value="TreeGrafter"/>
</dbReference>
<dbReference type="PANTHER" id="PTHR20854:SF4">
    <property type="entry name" value="INOSITOL-1-MONOPHOSPHATASE-RELATED"/>
    <property type="match status" value="1"/>
</dbReference>
<evidence type="ECO:0000256" key="3">
    <source>
        <dbReference type="ARBA" id="ARBA00022842"/>
    </source>
</evidence>
<dbReference type="GO" id="GO:0046872">
    <property type="term" value="F:metal ion binding"/>
    <property type="evidence" value="ECO:0007669"/>
    <property type="project" value="UniProtKB-KW"/>
</dbReference>
<keyword evidence="2" id="KW-0378">Hydrolase</keyword>
<dbReference type="RefSeq" id="WP_301192583.1">
    <property type="nucleotide sequence ID" value="NZ_JAPDPJ010000078.1"/>
</dbReference>
<dbReference type="Pfam" id="PF00459">
    <property type="entry name" value="Inositol_P"/>
    <property type="match status" value="1"/>
</dbReference>
<evidence type="ECO:0008006" key="7">
    <source>
        <dbReference type="Google" id="ProtNLM"/>
    </source>
</evidence>
<keyword evidence="6" id="KW-1185">Reference proteome</keyword>
<dbReference type="AlphaFoldDB" id="A0AAE3M8S4"/>
<gene>
    <name evidence="5" type="ORF">OM075_21345</name>
</gene>
<dbReference type="InterPro" id="IPR020583">
    <property type="entry name" value="Inositol_monoP_metal-BS"/>
</dbReference>
<dbReference type="InterPro" id="IPR000760">
    <property type="entry name" value="Inositol_monophosphatase-like"/>
</dbReference>
<reference evidence="5" key="1">
    <citation type="submission" date="2022-10" db="EMBL/GenBank/DDBJ databases">
        <authorList>
            <person name="Yu W.X."/>
        </authorList>
    </citation>
    <scope>NUCLEOTIDE SEQUENCE</scope>
    <source>
        <strain evidence="5">AAT</strain>
    </source>
</reference>
<feature type="binding site" evidence="4">
    <location>
        <position position="106"/>
    </location>
    <ligand>
        <name>Mg(2+)</name>
        <dbReference type="ChEBI" id="CHEBI:18420"/>
        <label>1</label>
        <note>catalytic</note>
    </ligand>
</feature>
<feature type="binding site" evidence="4">
    <location>
        <position position="109"/>
    </location>
    <ligand>
        <name>Mg(2+)</name>
        <dbReference type="ChEBI" id="CHEBI:18420"/>
        <label>1</label>
        <note>catalytic</note>
    </ligand>
</feature>
<evidence type="ECO:0000313" key="5">
    <source>
        <dbReference type="EMBL" id="MCW3789027.1"/>
    </source>
</evidence>
<evidence type="ECO:0000256" key="4">
    <source>
        <dbReference type="PIRSR" id="PIRSR600760-2"/>
    </source>
</evidence>
<dbReference type="PROSITE" id="PS00629">
    <property type="entry name" value="IMP_1"/>
    <property type="match status" value="1"/>
</dbReference>
<evidence type="ECO:0000256" key="2">
    <source>
        <dbReference type="ARBA" id="ARBA00022801"/>
    </source>
</evidence>
<dbReference type="EMBL" id="JAPDPJ010000078">
    <property type="protein sequence ID" value="MCW3789027.1"/>
    <property type="molecule type" value="Genomic_DNA"/>
</dbReference>
<feature type="binding site" evidence="4">
    <location>
        <position position="88"/>
    </location>
    <ligand>
        <name>Mg(2+)</name>
        <dbReference type="ChEBI" id="CHEBI:18420"/>
        <label>1</label>
        <note>catalytic</note>
    </ligand>
</feature>
<name>A0AAE3M8S4_9BACT</name>
<feature type="binding site" evidence="4">
    <location>
        <position position="108"/>
    </location>
    <ligand>
        <name>Mg(2+)</name>
        <dbReference type="ChEBI" id="CHEBI:18420"/>
        <label>1</label>
        <note>catalytic</note>
    </ligand>
</feature>
<proteinExistence type="predicted"/>
<sequence>MNLGKDTLRILSEKALEAAQKAAEYIASYNHKDLAVELKQIDADGGQPQGGASEASQVVTEVDLKSQEIILDLLQSTIEEYDFGVLTEEKADDKSRFEKDYFWCIDPLDGTLPFSQGYQGYSVSIALVSKEGIPVIGVVCNPVNMDVYVAYQGGGVSKNGEIWSDDKRPGDNYFTFINDRSFTRHEKFKDITLYVNNMAIECGYSTFKMLKQGGAVMNAMWVLENRPACYFKLPKEAVGGGSLWDFAATACIFKEMGLPVSDAFGNPLNFNQKETTFMNKTGVLFYDVDNLNCKAMLQKFIK</sequence>
<dbReference type="PRINTS" id="PR00377">
    <property type="entry name" value="IMPHPHTASES"/>
</dbReference>
<evidence type="ECO:0000313" key="6">
    <source>
        <dbReference type="Proteomes" id="UP001209229"/>
    </source>
</evidence>
<keyword evidence="1 4" id="KW-0479">Metal-binding</keyword>
<feature type="binding site" evidence="4">
    <location>
        <position position="245"/>
    </location>
    <ligand>
        <name>Mg(2+)</name>
        <dbReference type="ChEBI" id="CHEBI:18420"/>
        <label>1</label>
        <note>catalytic</note>
    </ligand>
</feature>
<dbReference type="Gene3D" id="3.40.190.80">
    <property type="match status" value="1"/>
</dbReference>
<dbReference type="Proteomes" id="UP001209229">
    <property type="component" value="Unassembled WGS sequence"/>
</dbReference>
<dbReference type="PANTHER" id="PTHR20854">
    <property type="entry name" value="INOSITOL MONOPHOSPHATASE"/>
    <property type="match status" value="1"/>
</dbReference>
<dbReference type="Gene3D" id="3.30.540.10">
    <property type="entry name" value="Fructose-1,6-Bisphosphatase, subunit A, domain 1"/>
    <property type="match status" value="1"/>
</dbReference>
<protein>
    <recommendedName>
        <fullName evidence="7">Inositol monophosphatase</fullName>
    </recommendedName>
</protein>
<organism evidence="5 6">
    <name type="scientific">Plebeiibacterium sediminum</name>
    <dbReference type="NCBI Taxonomy" id="2992112"/>
    <lineage>
        <taxon>Bacteria</taxon>
        <taxon>Pseudomonadati</taxon>
        <taxon>Bacteroidota</taxon>
        <taxon>Bacteroidia</taxon>
        <taxon>Marinilabiliales</taxon>
        <taxon>Marinilabiliaceae</taxon>
        <taxon>Plebeiibacterium</taxon>
    </lineage>
</organism>
<evidence type="ECO:0000256" key="1">
    <source>
        <dbReference type="ARBA" id="ARBA00022723"/>
    </source>
</evidence>
<dbReference type="GO" id="GO:0008934">
    <property type="term" value="F:inositol monophosphate 1-phosphatase activity"/>
    <property type="evidence" value="ECO:0007669"/>
    <property type="project" value="TreeGrafter"/>
</dbReference>
<comment type="cofactor">
    <cofactor evidence="4">
        <name>Mg(2+)</name>
        <dbReference type="ChEBI" id="CHEBI:18420"/>
    </cofactor>
</comment>
<comment type="caution">
    <text evidence="5">The sequence shown here is derived from an EMBL/GenBank/DDBJ whole genome shotgun (WGS) entry which is preliminary data.</text>
</comment>
<accession>A0AAE3M8S4</accession>